<accession>B7QEE9</accession>
<gene>
    <name evidence="2" type="ORF">IscW_ISCW022268</name>
</gene>
<protein>
    <recommendedName>
        <fullName evidence="5">Secreted protein</fullName>
    </recommendedName>
</protein>
<dbReference type="EMBL" id="DS921134">
    <property type="protein sequence ID" value="EEC17231.1"/>
    <property type="molecule type" value="Genomic_DNA"/>
</dbReference>
<dbReference type="EMBL" id="ABJB010866898">
    <property type="status" value="NOT_ANNOTATED_CDS"/>
    <property type="molecule type" value="Genomic_DNA"/>
</dbReference>
<name>B7QEE9_IXOSC</name>
<dbReference type="InParanoid" id="B7QEE9"/>
<dbReference type="AlphaFoldDB" id="B7QEE9"/>
<reference evidence="3" key="2">
    <citation type="submission" date="2020-05" db="UniProtKB">
        <authorList>
            <consortium name="EnsemblMetazoa"/>
        </authorList>
    </citation>
    <scope>IDENTIFICATION</scope>
    <source>
        <strain evidence="3">wikel</strain>
    </source>
</reference>
<evidence type="ECO:0000313" key="3">
    <source>
        <dbReference type="EnsemblMetazoa" id="ISCW022268-PA"/>
    </source>
</evidence>
<dbReference type="VEuPathDB" id="VectorBase:ISCI022268"/>
<dbReference type="Proteomes" id="UP000001555">
    <property type="component" value="Unassembled WGS sequence"/>
</dbReference>
<dbReference type="PaxDb" id="6945-B7QEE9"/>
<organism>
    <name type="scientific">Ixodes scapularis</name>
    <name type="common">Black-legged tick</name>
    <name type="synonym">Deer tick</name>
    <dbReference type="NCBI Taxonomy" id="6945"/>
    <lineage>
        <taxon>Eukaryota</taxon>
        <taxon>Metazoa</taxon>
        <taxon>Ecdysozoa</taxon>
        <taxon>Arthropoda</taxon>
        <taxon>Chelicerata</taxon>
        <taxon>Arachnida</taxon>
        <taxon>Acari</taxon>
        <taxon>Parasitiformes</taxon>
        <taxon>Ixodida</taxon>
        <taxon>Ixodoidea</taxon>
        <taxon>Ixodidae</taxon>
        <taxon>Ixodinae</taxon>
        <taxon>Ixodes</taxon>
    </lineage>
</organism>
<feature type="signal peptide" evidence="1">
    <location>
        <begin position="1"/>
        <end position="34"/>
    </location>
</feature>
<keyword evidence="1" id="KW-0732">Signal</keyword>
<proteinExistence type="predicted"/>
<evidence type="ECO:0000313" key="4">
    <source>
        <dbReference type="Proteomes" id="UP000001555"/>
    </source>
</evidence>
<evidence type="ECO:0000313" key="2">
    <source>
        <dbReference type="EMBL" id="EEC17231.1"/>
    </source>
</evidence>
<feature type="chain" id="PRO_5014568317" description="Secreted protein" evidence="1">
    <location>
        <begin position="35"/>
        <end position="143"/>
    </location>
</feature>
<keyword evidence="4" id="KW-1185">Reference proteome</keyword>
<dbReference type="HOGENOM" id="CLU_1808342_0_0_1"/>
<evidence type="ECO:0008006" key="5">
    <source>
        <dbReference type="Google" id="ProtNLM"/>
    </source>
</evidence>
<reference evidence="2 4" key="1">
    <citation type="submission" date="2008-03" db="EMBL/GenBank/DDBJ databases">
        <title>Annotation of Ixodes scapularis.</title>
        <authorList>
            <consortium name="Ixodes scapularis Genome Project Consortium"/>
            <person name="Caler E."/>
            <person name="Hannick L.I."/>
            <person name="Bidwell S."/>
            <person name="Joardar V."/>
            <person name="Thiagarajan M."/>
            <person name="Amedeo P."/>
            <person name="Galinsky K.J."/>
            <person name="Schobel S."/>
            <person name="Inman J."/>
            <person name="Hostetler J."/>
            <person name="Miller J."/>
            <person name="Hammond M."/>
            <person name="Megy K."/>
            <person name="Lawson D."/>
            <person name="Kodira C."/>
            <person name="Sutton G."/>
            <person name="Meyer J."/>
            <person name="Hill C.A."/>
            <person name="Birren B."/>
            <person name="Nene V."/>
            <person name="Collins F."/>
            <person name="Alarcon-Chaidez F."/>
            <person name="Wikel S."/>
            <person name="Strausberg R."/>
        </authorList>
    </citation>
    <scope>NUCLEOTIDE SEQUENCE [LARGE SCALE GENOMIC DNA]</scope>
    <source>
        <strain evidence="4">Wikel</strain>
        <strain evidence="2">Wikel colony</strain>
    </source>
</reference>
<evidence type="ECO:0000256" key="1">
    <source>
        <dbReference type="SAM" id="SignalP"/>
    </source>
</evidence>
<sequence>MHAARKWSCQWLWLIVSHSPRWSLMFARVVLCQALQTSKQHTVTYNCLSSAKEMHLLKSCLLLCCFTGYIQYICNMYKHGQHHTHYPIFFIRDKHFGLSFYSHFVCAPRETSSPTFFCPKHSLCIQHSRDLHATPQPVPQSGT</sequence>
<dbReference type="VEuPathDB" id="VectorBase:ISCW022268"/>
<dbReference type="EnsemblMetazoa" id="ISCW022268-RA">
    <property type="protein sequence ID" value="ISCW022268-PA"/>
    <property type="gene ID" value="ISCW022268"/>
</dbReference>